<dbReference type="Pfam" id="PF13203">
    <property type="entry name" value="DUF2201_N"/>
    <property type="match status" value="1"/>
</dbReference>
<feature type="domain" description="Putative metallopeptidase" evidence="2">
    <location>
        <begin position="6"/>
        <end position="284"/>
    </location>
</feature>
<gene>
    <name evidence="3" type="ORF">ENU96_03920</name>
</gene>
<feature type="domain" description="VWA-like" evidence="1">
    <location>
        <begin position="296"/>
        <end position="404"/>
    </location>
</feature>
<reference evidence="3" key="1">
    <citation type="journal article" date="2020" name="mSystems">
        <title>Genome- and Community-Level Interaction Insights into Carbon Utilization and Element Cycling Functions of Hydrothermarchaeota in Hydrothermal Sediment.</title>
        <authorList>
            <person name="Zhou Z."/>
            <person name="Liu Y."/>
            <person name="Xu W."/>
            <person name="Pan J."/>
            <person name="Luo Z.H."/>
            <person name="Li M."/>
        </authorList>
    </citation>
    <scope>NUCLEOTIDE SEQUENCE [LARGE SCALE GENOMIC DNA]</scope>
    <source>
        <strain evidence="3">SpSt-716</strain>
    </source>
</reference>
<evidence type="ECO:0008006" key="4">
    <source>
        <dbReference type="Google" id="ProtNLM"/>
    </source>
</evidence>
<dbReference type="InterPro" id="IPR018698">
    <property type="entry name" value="VWA-like_dom"/>
</dbReference>
<dbReference type="PANTHER" id="PTHR38730">
    <property type="entry name" value="SLL7028 PROTEIN"/>
    <property type="match status" value="1"/>
</dbReference>
<comment type="caution">
    <text evidence="3">The sequence shown here is derived from an EMBL/GenBank/DDBJ whole genome shotgun (WGS) entry which is preliminary data.</text>
</comment>
<dbReference type="SUPFAM" id="SSF53300">
    <property type="entry name" value="vWA-like"/>
    <property type="match status" value="1"/>
</dbReference>
<evidence type="ECO:0000313" key="3">
    <source>
        <dbReference type="EMBL" id="HGI74810.1"/>
    </source>
</evidence>
<dbReference type="AlphaFoldDB" id="A0A7V4DH31"/>
<organism evidence="3">
    <name type="scientific">Candidatus Caldatribacterium californiense</name>
    <dbReference type="NCBI Taxonomy" id="1454726"/>
    <lineage>
        <taxon>Bacteria</taxon>
        <taxon>Pseudomonadati</taxon>
        <taxon>Atribacterota</taxon>
        <taxon>Atribacteria</taxon>
        <taxon>Atribacterales</taxon>
        <taxon>Candidatus Caldatribacteriaceae</taxon>
        <taxon>Candidatus Caldatribacterium</taxon>
    </lineage>
</organism>
<protein>
    <recommendedName>
        <fullName evidence="4">VWA-like domain-containing protein</fullName>
    </recommendedName>
</protein>
<proteinExistence type="predicted"/>
<evidence type="ECO:0000259" key="1">
    <source>
        <dbReference type="Pfam" id="PF09967"/>
    </source>
</evidence>
<dbReference type="PANTHER" id="PTHR38730:SF1">
    <property type="entry name" value="SLL7028 PROTEIN"/>
    <property type="match status" value="1"/>
</dbReference>
<dbReference type="InterPro" id="IPR025154">
    <property type="entry name" value="Put_metallopeptidase_dom"/>
</dbReference>
<name>A0A7V4DH31_9BACT</name>
<dbReference type="EMBL" id="DTEN01000153">
    <property type="protein sequence ID" value="HGI74810.1"/>
    <property type="molecule type" value="Genomic_DNA"/>
</dbReference>
<accession>A0A7V4DH31</accession>
<sequence length="425" mass="49107">MVEKAKVDREITRMVVSHPVIASVLLKLRVEIRPEEEMLYPAAVDLENRILFIREDLEKMRFPLSSILAHEAMHILNGTLLRRESRDVILWNYATDLEINWMLKDMGFGVSGGLYSERFHNMHAEEIYEHLKRAVDWEAKQIIRKIVGLTEEVSRGVNQRDKGRRDFEEKIEQLREFHRKLRQKFKLPENGEMTPDPDARNEETRAIARQFISDVVISAWQLVQAGIGTMPGGWERIVQKFSKSRIRWQDLLEGTIVEAIAADYSYRRPYKPMLLYCDVYTPSLNEQFYRYHGTVFVIVDTSGSISQENLSYFLAEVQEILKQYRVVFIACDADVQAVVEDGDIEKILKNVRGGGGTVFAPAFKWIEEHASDEYAPVVLMTDGDNADEYIPRPSNMTKLIVLTTGKSPEGIEADYVIRVSREEEE</sequence>
<evidence type="ECO:0000259" key="2">
    <source>
        <dbReference type="Pfam" id="PF13203"/>
    </source>
</evidence>
<dbReference type="Pfam" id="PF09967">
    <property type="entry name" value="DUF2201"/>
    <property type="match status" value="1"/>
</dbReference>
<dbReference type="InterPro" id="IPR036465">
    <property type="entry name" value="vWFA_dom_sf"/>
</dbReference>